<dbReference type="Proteomes" id="UP000094527">
    <property type="component" value="Unassembled WGS sequence"/>
</dbReference>
<keyword evidence="4" id="KW-1185">Reference proteome</keyword>
<evidence type="ECO:0000313" key="3">
    <source>
        <dbReference type="EMBL" id="ODM87184.1"/>
    </source>
</evidence>
<dbReference type="AlphaFoldDB" id="A0A1D2M2K7"/>
<feature type="compositionally biased region" description="Basic and acidic residues" evidence="1">
    <location>
        <begin position="30"/>
        <end position="60"/>
    </location>
</feature>
<feature type="region of interest" description="Disordered" evidence="1">
    <location>
        <begin position="102"/>
        <end position="133"/>
    </location>
</feature>
<name>A0A1D2M2K7_ORCCI</name>
<evidence type="ECO:0000256" key="1">
    <source>
        <dbReference type="SAM" id="MobiDB-lite"/>
    </source>
</evidence>
<organism evidence="3 4">
    <name type="scientific">Orchesella cincta</name>
    <name type="common">Springtail</name>
    <name type="synonym">Podura cincta</name>
    <dbReference type="NCBI Taxonomy" id="48709"/>
    <lineage>
        <taxon>Eukaryota</taxon>
        <taxon>Metazoa</taxon>
        <taxon>Ecdysozoa</taxon>
        <taxon>Arthropoda</taxon>
        <taxon>Hexapoda</taxon>
        <taxon>Collembola</taxon>
        <taxon>Entomobryomorpha</taxon>
        <taxon>Entomobryoidea</taxon>
        <taxon>Orchesellidae</taxon>
        <taxon>Orchesellinae</taxon>
        <taxon>Orchesella</taxon>
    </lineage>
</organism>
<feature type="transmembrane region" description="Helical" evidence="2">
    <location>
        <begin position="211"/>
        <end position="232"/>
    </location>
</feature>
<feature type="compositionally biased region" description="Polar residues" evidence="1">
    <location>
        <begin position="1"/>
        <end position="10"/>
    </location>
</feature>
<feature type="compositionally biased region" description="Basic residues" evidence="1">
    <location>
        <begin position="120"/>
        <end position="131"/>
    </location>
</feature>
<keyword evidence="2" id="KW-0812">Transmembrane</keyword>
<dbReference type="EMBL" id="LJIJ01005941">
    <property type="protein sequence ID" value="ODM87184.1"/>
    <property type="molecule type" value="Genomic_DNA"/>
</dbReference>
<evidence type="ECO:0000313" key="4">
    <source>
        <dbReference type="Proteomes" id="UP000094527"/>
    </source>
</evidence>
<sequence length="236" mass="26106">MASGPTSTPTVGEKDGSSTPKPGAASGGKPEFKREKNANVNDKGDAKSKKEKFGGSHPFDDIPELPPVPEELLPKIIAFLMAMTSSSAAALKEVHDESRCSRLSQGKRRRSSVKLTRSCVRPKRETRKAKEKLRQIDEELRQAKSESHREKGKHYKLEVEMQQAKGEQRQTMGVLTKMQKQLCQCENELLQLKKPAKEDSKRTDTLLFGDMTGMIMGSGILVLGMILGSALAEKRK</sequence>
<accession>A0A1D2M2K7</accession>
<keyword evidence="2" id="KW-1133">Transmembrane helix</keyword>
<evidence type="ECO:0000256" key="2">
    <source>
        <dbReference type="SAM" id="Phobius"/>
    </source>
</evidence>
<protein>
    <submittedName>
        <fullName evidence="3">Dermatan-sulfate epimerase</fullName>
    </submittedName>
</protein>
<gene>
    <name evidence="3" type="ORF">Ocin01_19498</name>
</gene>
<feature type="region of interest" description="Disordered" evidence="1">
    <location>
        <begin position="1"/>
        <end position="67"/>
    </location>
</feature>
<reference evidence="3 4" key="1">
    <citation type="journal article" date="2016" name="Genome Biol. Evol.">
        <title>Gene Family Evolution Reflects Adaptation to Soil Environmental Stressors in the Genome of the Collembolan Orchesella cincta.</title>
        <authorList>
            <person name="Faddeeva-Vakhrusheva A."/>
            <person name="Derks M.F."/>
            <person name="Anvar S.Y."/>
            <person name="Agamennone V."/>
            <person name="Suring W."/>
            <person name="Smit S."/>
            <person name="van Straalen N.M."/>
            <person name="Roelofs D."/>
        </authorList>
    </citation>
    <scope>NUCLEOTIDE SEQUENCE [LARGE SCALE GENOMIC DNA]</scope>
    <source>
        <tissue evidence="3">Mixed pool</tissue>
    </source>
</reference>
<comment type="caution">
    <text evidence="3">The sequence shown here is derived from an EMBL/GenBank/DDBJ whole genome shotgun (WGS) entry which is preliminary data.</text>
</comment>
<keyword evidence="2" id="KW-0472">Membrane</keyword>
<proteinExistence type="predicted"/>